<dbReference type="InterPro" id="IPR003837">
    <property type="entry name" value="GatC"/>
</dbReference>
<evidence type="ECO:0000256" key="1">
    <source>
        <dbReference type="HAMAP-Rule" id="MF_00122"/>
    </source>
</evidence>
<gene>
    <name evidence="1 2" type="primary">gatC</name>
    <name evidence="2" type="ORF">HPTL_0101</name>
</gene>
<dbReference type="SUPFAM" id="SSF141000">
    <property type="entry name" value="Glu-tRNAGln amidotransferase C subunit"/>
    <property type="match status" value="1"/>
</dbReference>
<dbReference type="AlphaFoldDB" id="A0A2Z6DVB5"/>
<reference evidence="2 3" key="1">
    <citation type="submission" date="2018-04" db="EMBL/GenBank/DDBJ databases">
        <title>Complete genome sequence of Hydrogenophilus thermoluteolus TH-1.</title>
        <authorList>
            <person name="Arai H."/>
        </authorList>
    </citation>
    <scope>NUCLEOTIDE SEQUENCE [LARGE SCALE GENOMIC DNA]</scope>
    <source>
        <strain evidence="2 3">TH-1</strain>
    </source>
</reference>
<evidence type="ECO:0000313" key="2">
    <source>
        <dbReference type="EMBL" id="BBD76371.1"/>
    </source>
</evidence>
<keyword evidence="1" id="KW-0547">Nucleotide-binding</keyword>
<organism evidence="2 3">
    <name type="scientific">Hydrogenophilus thermoluteolus</name>
    <name type="common">Pseudomonas hydrogenothermophila</name>
    <dbReference type="NCBI Taxonomy" id="297"/>
    <lineage>
        <taxon>Bacteria</taxon>
        <taxon>Pseudomonadati</taxon>
        <taxon>Pseudomonadota</taxon>
        <taxon>Hydrogenophilia</taxon>
        <taxon>Hydrogenophilales</taxon>
        <taxon>Hydrogenophilaceae</taxon>
        <taxon>Hydrogenophilus</taxon>
    </lineage>
</organism>
<dbReference type="Gene3D" id="1.10.20.60">
    <property type="entry name" value="Glu-tRNAGln amidotransferase C subunit, N-terminal domain"/>
    <property type="match status" value="1"/>
</dbReference>
<name>A0A2Z6DVB5_HYDTE</name>
<sequence>MAFTTEAIHRLAALARLALSDAEAEQMAHELDGVFALLDQLQNAPTEGVEPLAHPLELTQRLRDDVVTEPDRRDALMALAPLAENGLYLVPKVIES</sequence>
<dbReference type="EMBL" id="AP018558">
    <property type="protein sequence ID" value="BBD76371.1"/>
    <property type="molecule type" value="Genomic_DNA"/>
</dbReference>
<keyword evidence="1" id="KW-0067">ATP-binding</keyword>
<keyword evidence="2" id="KW-0808">Transferase</keyword>
<keyword evidence="3" id="KW-1185">Reference proteome</keyword>
<comment type="function">
    <text evidence="1">Allows the formation of correctly charged Asn-tRNA(Asn) or Gln-tRNA(Gln) through the transamidation of misacylated Asp-tRNA(Asn) or Glu-tRNA(Gln) in organisms which lack either or both of asparaginyl-tRNA or glutaminyl-tRNA synthetases. The reaction takes place in the presence of glutamine and ATP through an activated phospho-Asp-tRNA(Asn) or phospho-Glu-tRNA(Gln).</text>
</comment>
<dbReference type="NCBIfam" id="TIGR00135">
    <property type="entry name" value="gatC"/>
    <property type="match status" value="1"/>
</dbReference>
<keyword evidence="1" id="KW-0648">Protein biosynthesis</keyword>
<dbReference type="PANTHER" id="PTHR15004">
    <property type="entry name" value="GLUTAMYL-TRNA(GLN) AMIDOTRANSFERASE SUBUNIT C, MITOCHONDRIAL"/>
    <property type="match status" value="1"/>
</dbReference>
<comment type="catalytic activity">
    <reaction evidence="1">
        <text>L-glutamyl-tRNA(Gln) + L-glutamine + ATP + H2O = L-glutaminyl-tRNA(Gln) + L-glutamate + ADP + phosphate + H(+)</text>
        <dbReference type="Rhea" id="RHEA:17521"/>
        <dbReference type="Rhea" id="RHEA-COMP:9681"/>
        <dbReference type="Rhea" id="RHEA-COMP:9684"/>
        <dbReference type="ChEBI" id="CHEBI:15377"/>
        <dbReference type="ChEBI" id="CHEBI:15378"/>
        <dbReference type="ChEBI" id="CHEBI:29985"/>
        <dbReference type="ChEBI" id="CHEBI:30616"/>
        <dbReference type="ChEBI" id="CHEBI:43474"/>
        <dbReference type="ChEBI" id="CHEBI:58359"/>
        <dbReference type="ChEBI" id="CHEBI:78520"/>
        <dbReference type="ChEBI" id="CHEBI:78521"/>
        <dbReference type="ChEBI" id="CHEBI:456216"/>
    </reaction>
</comment>
<dbReference type="GO" id="GO:0070681">
    <property type="term" value="P:glutaminyl-tRNAGln biosynthesis via transamidation"/>
    <property type="evidence" value="ECO:0007669"/>
    <property type="project" value="TreeGrafter"/>
</dbReference>
<dbReference type="GO" id="GO:0006412">
    <property type="term" value="P:translation"/>
    <property type="evidence" value="ECO:0007669"/>
    <property type="project" value="UniProtKB-UniRule"/>
</dbReference>
<dbReference type="HAMAP" id="MF_00122">
    <property type="entry name" value="GatC"/>
    <property type="match status" value="1"/>
</dbReference>
<proteinExistence type="inferred from homology"/>
<evidence type="ECO:0000313" key="3">
    <source>
        <dbReference type="Proteomes" id="UP000262004"/>
    </source>
</evidence>
<dbReference type="Proteomes" id="UP000262004">
    <property type="component" value="Chromosome"/>
</dbReference>
<accession>A0A2Z6DVB5</accession>
<comment type="similarity">
    <text evidence="1">Belongs to the GatC family.</text>
</comment>
<dbReference type="Pfam" id="PF02686">
    <property type="entry name" value="GatC"/>
    <property type="match status" value="1"/>
</dbReference>
<dbReference type="OrthoDB" id="9813938at2"/>
<dbReference type="EC" id="6.3.5.-" evidence="1"/>
<comment type="catalytic activity">
    <reaction evidence="1">
        <text>L-aspartyl-tRNA(Asn) + L-glutamine + ATP + H2O = L-asparaginyl-tRNA(Asn) + L-glutamate + ADP + phosphate + 2 H(+)</text>
        <dbReference type="Rhea" id="RHEA:14513"/>
        <dbReference type="Rhea" id="RHEA-COMP:9674"/>
        <dbReference type="Rhea" id="RHEA-COMP:9677"/>
        <dbReference type="ChEBI" id="CHEBI:15377"/>
        <dbReference type="ChEBI" id="CHEBI:15378"/>
        <dbReference type="ChEBI" id="CHEBI:29985"/>
        <dbReference type="ChEBI" id="CHEBI:30616"/>
        <dbReference type="ChEBI" id="CHEBI:43474"/>
        <dbReference type="ChEBI" id="CHEBI:58359"/>
        <dbReference type="ChEBI" id="CHEBI:78515"/>
        <dbReference type="ChEBI" id="CHEBI:78516"/>
        <dbReference type="ChEBI" id="CHEBI:456216"/>
    </reaction>
</comment>
<dbReference type="RefSeq" id="WP_119336000.1">
    <property type="nucleotide sequence ID" value="NZ_AP018558.1"/>
</dbReference>
<dbReference type="InterPro" id="IPR036113">
    <property type="entry name" value="Asp/Glu-ADT_sf_sub_c"/>
</dbReference>
<keyword evidence="1" id="KW-0436">Ligase</keyword>
<comment type="subunit">
    <text evidence="1">Heterotrimer of A, B and C subunits.</text>
</comment>
<dbReference type="GO" id="GO:0050567">
    <property type="term" value="F:glutaminyl-tRNA synthase (glutamine-hydrolyzing) activity"/>
    <property type="evidence" value="ECO:0007669"/>
    <property type="project" value="UniProtKB-UniRule"/>
</dbReference>
<dbReference type="PANTHER" id="PTHR15004:SF0">
    <property type="entry name" value="GLUTAMYL-TRNA(GLN) AMIDOTRANSFERASE SUBUNIT C, MITOCHONDRIAL"/>
    <property type="match status" value="1"/>
</dbReference>
<dbReference type="GO" id="GO:0006450">
    <property type="term" value="P:regulation of translational fidelity"/>
    <property type="evidence" value="ECO:0007669"/>
    <property type="project" value="InterPro"/>
</dbReference>
<dbReference type="GO" id="GO:0050566">
    <property type="term" value="F:asparaginyl-tRNA synthase (glutamine-hydrolyzing) activity"/>
    <property type="evidence" value="ECO:0007669"/>
    <property type="project" value="RHEA"/>
</dbReference>
<dbReference type="KEGG" id="htl:HPTL_0101"/>
<protein>
    <recommendedName>
        <fullName evidence="1">Aspartyl/glutamyl-tRNA(Asn/Gln) amidotransferase subunit C</fullName>
        <shortName evidence="1">Asp/Glu-ADT subunit C</shortName>
        <ecNumber evidence="1">6.3.5.-</ecNumber>
    </recommendedName>
</protein>
<dbReference type="GO" id="GO:0005524">
    <property type="term" value="F:ATP binding"/>
    <property type="evidence" value="ECO:0007669"/>
    <property type="project" value="UniProtKB-KW"/>
</dbReference>
<dbReference type="GO" id="GO:0016740">
    <property type="term" value="F:transferase activity"/>
    <property type="evidence" value="ECO:0007669"/>
    <property type="project" value="UniProtKB-KW"/>
</dbReference>